<protein>
    <submittedName>
        <fullName evidence="1">Uncharacterized protein</fullName>
    </submittedName>
</protein>
<evidence type="ECO:0000313" key="1">
    <source>
        <dbReference type="EMBL" id="KIK16541.1"/>
    </source>
</evidence>
<reference evidence="1 2" key="1">
    <citation type="submission" date="2014-04" db="EMBL/GenBank/DDBJ databases">
        <authorList>
            <consortium name="DOE Joint Genome Institute"/>
            <person name="Kuo A."/>
            <person name="Kohler A."/>
            <person name="Costa M.D."/>
            <person name="Nagy L.G."/>
            <person name="Floudas D."/>
            <person name="Copeland A."/>
            <person name="Barry K.W."/>
            <person name="Cichocki N."/>
            <person name="Veneault-Fourrey C."/>
            <person name="LaButti K."/>
            <person name="Lindquist E.A."/>
            <person name="Lipzen A."/>
            <person name="Lundell T."/>
            <person name="Morin E."/>
            <person name="Murat C."/>
            <person name="Sun H."/>
            <person name="Tunlid A."/>
            <person name="Henrissat B."/>
            <person name="Grigoriev I.V."/>
            <person name="Hibbett D.S."/>
            <person name="Martin F."/>
            <person name="Nordberg H.P."/>
            <person name="Cantor M.N."/>
            <person name="Hua S.X."/>
        </authorList>
    </citation>
    <scope>NUCLEOTIDE SEQUENCE [LARGE SCALE GENOMIC DNA]</scope>
    <source>
        <strain evidence="1 2">441</strain>
    </source>
</reference>
<name>A0A0C9YIR8_9AGAM</name>
<proteinExistence type="predicted"/>
<keyword evidence="2" id="KW-1185">Reference proteome</keyword>
<reference evidence="2" key="2">
    <citation type="submission" date="2015-01" db="EMBL/GenBank/DDBJ databases">
        <title>Evolutionary Origins and Diversification of the Mycorrhizal Mutualists.</title>
        <authorList>
            <consortium name="DOE Joint Genome Institute"/>
            <consortium name="Mycorrhizal Genomics Consortium"/>
            <person name="Kohler A."/>
            <person name="Kuo A."/>
            <person name="Nagy L.G."/>
            <person name="Floudas D."/>
            <person name="Copeland A."/>
            <person name="Barry K.W."/>
            <person name="Cichocki N."/>
            <person name="Veneault-Fourrey C."/>
            <person name="LaButti K."/>
            <person name="Lindquist E.A."/>
            <person name="Lipzen A."/>
            <person name="Lundell T."/>
            <person name="Morin E."/>
            <person name="Murat C."/>
            <person name="Riley R."/>
            <person name="Ohm R."/>
            <person name="Sun H."/>
            <person name="Tunlid A."/>
            <person name="Henrissat B."/>
            <person name="Grigoriev I.V."/>
            <person name="Hibbett D.S."/>
            <person name="Martin F."/>
        </authorList>
    </citation>
    <scope>NUCLEOTIDE SEQUENCE [LARGE SCALE GENOMIC DNA]</scope>
    <source>
        <strain evidence="2">441</strain>
    </source>
</reference>
<organism evidence="1 2">
    <name type="scientific">Pisolithus microcarpus 441</name>
    <dbReference type="NCBI Taxonomy" id="765257"/>
    <lineage>
        <taxon>Eukaryota</taxon>
        <taxon>Fungi</taxon>
        <taxon>Dikarya</taxon>
        <taxon>Basidiomycota</taxon>
        <taxon>Agaricomycotina</taxon>
        <taxon>Agaricomycetes</taxon>
        <taxon>Agaricomycetidae</taxon>
        <taxon>Boletales</taxon>
        <taxon>Sclerodermatineae</taxon>
        <taxon>Pisolithaceae</taxon>
        <taxon>Pisolithus</taxon>
    </lineage>
</organism>
<feature type="non-terminal residue" evidence="1">
    <location>
        <position position="1"/>
    </location>
</feature>
<dbReference type="HOGENOM" id="CLU_3074359_0_0_1"/>
<dbReference type="EMBL" id="KN833854">
    <property type="protein sequence ID" value="KIK16541.1"/>
    <property type="molecule type" value="Genomic_DNA"/>
</dbReference>
<evidence type="ECO:0000313" key="2">
    <source>
        <dbReference type="Proteomes" id="UP000054018"/>
    </source>
</evidence>
<gene>
    <name evidence="1" type="ORF">PISMIDRAFT_636821</name>
</gene>
<accession>A0A0C9YIR8</accession>
<sequence length="53" mass="5977">QAVDFSLIRPYHPFPVLQSPILVSIGKIKSCLVMLGREDRSFTLDHSLHTSLL</sequence>
<dbReference type="Proteomes" id="UP000054018">
    <property type="component" value="Unassembled WGS sequence"/>
</dbReference>
<dbReference type="AlphaFoldDB" id="A0A0C9YIR8"/>